<dbReference type="OrthoDB" id="7388at2157"/>
<dbReference type="Proteomes" id="UP000005741">
    <property type="component" value="Chromosome"/>
</dbReference>
<evidence type="ECO:0000256" key="1">
    <source>
        <dbReference type="SAM" id="MobiDB-lite"/>
    </source>
</evidence>
<evidence type="ECO:0000313" key="4">
    <source>
        <dbReference type="Proteomes" id="UP000005741"/>
    </source>
</evidence>
<dbReference type="InParanoid" id="H1YZ14"/>
<dbReference type="Gene3D" id="3.40.50.880">
    <property type="match status" value="1"/>
</dbReference>
<keyword evidence="3" id="KW-0808">Transferase</keyword>
<dbReference type="InterPro" id="IPR017926">
    <property type="entry name" value="GATASE"/>
</dbReference>
<name>H1YZ14_9EURY</name>
<keyword evidence="4" id="KW-1185">Reference proteome</keyword>
<keyword evidence="3" id="KW-0315">Glutamine amidotransferase</keyword>
<dbReference type="GO" id="GO:0016740">
    <property type="term" value="F:transferase activity"/>
    <property type="evidence" value="ECO:0007669"/>
    <property type="project" value="UniProtKB-KW"/>
</dbReference>
<dbReference type="InterPro" id="IPR029062">
    <property type="entry name" value="Class_I_gatase-like"/>
</dbReference>
<evidence type="ECO:0000313" key="3">
    <source>
        <dbReference type="EMBL" id="EHQ34243.1"/>
    </source>
</evidence>
<feature type="region of interest" description="Disordered" evidence="1">
    <location>
        <begin position="195"/>
        <end position="215"/>
    </location>
</feature>
<evidence type="ECO:0000259" key="2">
    <source>
        <dbReference type="Pfam" id="PF00117"/>
    </source>
</evidence>
<protein>
    <submittedName>
        <fullName evidence="3">Glutamine amidotransferase class-I</fullName>
    </submittedName>
</protein>
<feature type="compositionally biased region" description="Polar residues" evidence="1">
    <location>
        <begin position="146"/>
        <end position="169"/>
    </location>
</feature>
<dbReference type="HOGENOM" id="CLU_1056066_0_0_2"/>
<organism evidence="3 4">
    <name type="scientific">Methanoplanus limicola DSM 2279</name>
    <dbReference type="NCBI Taxonomy" id="937775"/>
    <lineage>
        <taxon>Archaea</taxon>
        <taxon>Methanobacteriati</taxon>
        <taxon>Methanobacteriota</taxon>
        <taxon>Stenosarchaea group</taxon>
        <taxon>Methanomicrobia</taxon>
        <taxon>Methanomicrobiales</taxon>
        <taxon>Methanomicrobiaceae</taxon>
        <taxon>Methanoplanus</taxon>
    </lineage>
</organism>
<dbReference type="RefSeq" id="WP_004075823.1">
    <property type="nucleotide sequence ID" value="NZ_CM001436.1"/>
</dbReference>
<feature type="compositionally biased region" description="Low complexity" evidence="1">
    <location>
        <begin position="205"/>
        <end position="215"/>
    </location>
</feature>
<dbReference type="PROSITE" id="PS51273">
    <property type="entry name" value="GATASE_TYPE_1"/>
    <property type="match status" value="1"/>
</dbReference>
<dbReference type="Pfam" id="PF00117">
    <property type="entry name" value="GATase"/>
    <property type="match status" value="1"/>
</dbReference>
<gene>
    <name evidence="3" type="ORF">Metlim_0090</name>
</gene>
<sequence>MILIADLCYRKDSLSYYEYVNPVCEIIEDCGFEYDVLHYSELSGEIPEKYSSVIFCGTALKDNLFIEDSSLMQTVREYDKPVIGICAGMQVVASAYGGEVRDLKKIGMSRVRFSPTDPVFCDIPEEIIRSGEVAALAKEMAEGNYDENTSSAASENCSPEDNSDLSGNSGSPVYEFEGYEVHSRMPGMPDDFIPLAFSGDRNDSSEPSGISGSSFSSGGFCPEFYPEIIRHREKPVYGILFHPEVRNVWIIRNFARLSEGGGF</sequence>
<reference evidence="3 4" key="1">
    <citation type="submission" date="2011-10" db="EMBL/GenBank/DDBJ databases">
        <title>The Improved High-Quality Draft genome of Methanoplanus limicola DSM 2279.</title>
        <authorList>
            <consortium name="US DOE Joint Genome Institute (JGI-PGF)"/>
            <person name="Lucas S."/>
            <person name="Copeland A."/>
            <person name="Lapidus A."/>
            <person name="Glavina del Rio T."/>
            <person name="Dalin E."/>
            <person name="Tice H."/>
            <person name="Bruce D."/>
            <person name="Goodwin L."/>
            <person name="Pitluck S."/>
            <person name="Peters L."/>
            <person name="Mikhailova N."/>
            <person name="Lu M."/>
            <person name="Kyrpides N."/>
            <person name="Mavromatis K."/>
            <person name="Ivanova N."/>
            <person name="Markowitz V."/>
            <person name="Cheng J.-F."/>
            <person name="Hugenholtz P."/>
            <person name="Woyke T."/>
            <person name="Wu D."/>
            <person name="Wirth R."/>
            <person name="Brambilla E.-M."/>
            <person name="Klenk H.-P."/>
            <person name="Eisen J.A."/>
        </authorList>
    </citation>
    <scope>NUCLEOTIDE SEQUENCE [LARGE SCALE GENOMIC DNA]</scope>
    <source>
        <strain evidence="3 4">DSM 2279</strain>
    </source>
</reference>
<dbReference type="EMBL" id="CM001436">
    <property type="protein sequence ID" value="EHQ34243.1"/>
    <property type="molecule type" value="Genomic_DNA"/>
</dbReference>
<feature type="domain" description="Glutamine amidotransferase" evidence="2">
    <location>
        <begin position="19"/>
        <end position="111"/>
    </location>
</feature>
<accession>H1YZ14</accession>
<dbReference type="STRING" id="937775.Metlim_0090"/>
<dbReference type="SUPFAM" id="SSF52317">
    <property type="entry name" value="Class I glutamine amidotransferase-like"/>
    <property type="match status" value="1"/>
</dbReference>
<feature type="region of interest" description="Disordered" evidence="1">
    <location>
        <begin position="145"/>
        <end position="169"/>
    </location>
</feature>
<dbReference type="AlphaFoldDB" id="H1YZ14"/>
<proteinExistence type="predicted"/>
<dbReference type="CDD" id="cd01653">
    <property type="entry name" value="GATase1"/>
    <property type="match status" value="1"/>
</dbReference>